<evidence type="ECO:0000256" key="2">
    <source>
        <dbReference type="ARBA" id="ARBA00005582"/>
    </source>
</evidence>
<gene>
    <name evidence="8" type="primary">yfcD</name>
    <name evidence="8" type="ORF">FJZ47_08985</name>
</gene>
<dbReference type="SUPFAM" id="SSF55811">
    <property type="entry name" value="Nudix"/>
    <property type="match status" value="1"/>
</dbReference>
<evidence type="ECO:0000256" key="1">
    <source>
        <dbReference type="ARBA" id="ARBA00001946"/>
    </source>
</evidence>
<evidence type="ECO:0000313" key="8">
    <source>
        <dbReference type="EMBL" id="MBM3223921.1"/>
    </source>
</evidence>
<evidence type="ECO:0000256" key="3">
    <source>
        <dbReference type="ARBA" id="ARBA00022723"/>
    </source>
</evidence>
<comment type="similarity">
    <text evidence="2">Belongs to the Nudix hydrolase family.</text>
</comment>
<feature type="binding site" evidence="6">
    <location>
        <position position="88"/>
    </location>
    <ligand>
        <name>Mg(2+)</name>
        <dbReference type="ChEBI" id="CHEBI:18420"/>
    </ligand>
</feature>
<evidence type="ECO:0000256" key="6">
    <source>
        <dbReference type="PIRSR" id="PIRSR017340-1"/>
    </source>
</evidence>
<dbReference type="NCBIfam" id="NF011922">
    <property type="entry name" value="PRK15393.1"/>
    <property type="match status" value="1"/>
</dbReference>
<dbReference type="PANTHER" id="PTHR10885:SF0">
    <property type="entry name" value="ISOPENTENYL-DIPHOSPHATE DELTA-ISOMERASE"/>
    <property type="match status" value="1"/>
</dbReference>
<keyword evidence="4 8" id="KW-0378">Hydrolase</keyword>
<evidence type="ECO:0000313" key="9">
    <source>
        <dbReference type="Proteomes" id="UP000712673"/>
    </source>
</evidence>
<feature type="binding site" evidence="6">
    <location>
        <position position="84"/>
    </location>
    <ligand>
        <name>Mg(2+)</name>
        <dbReference type="ChEBI" id="CHEBI:18420"/>
    </ligand>
</feature>
<dbReference type="CDD" id="cd04697">
    <property type="entry name" value="NUDIX_Hydrolase"/>
    <property type="match status" value="1"/>
</dbReference>
<evidence type="ECO:0000256" key="5">
    <source>
        <dbReference type="ARBA" id="ARBA00022842"/>
    </source>
</evidence>
<keyword evidence="5 6" id="KW-0460">Magnesium</keyword>
<comment type="caution">
    <text evidence="8">The sequence shown here is derived from an EMBL/GenBank/DDBJ whole genome shotgun (WGS) entry which is preliminary data.</text>
</comment>
<dbReference type="Gene3D" id="3.90.79.10">
    <property type="entry name" value="Nucleoside Triphosphate Pyrophosphohydrolase"/>
    <property type="match status" value="1"/>
</dbReference>
<proteinExistence type="inferred from homology"/>
<evidence type="ECO:0000256" key="4">
    <source>
        <dbReference type="ARBA" id="ARBA00022801"/>
    </source>
</evidence>
<comment type="cofactor">
    <cofactor evidence="1">
        <name>Mg(2+)</name>
        <dbReference type="ChEBI" id="CHEBI:18420"/>
    </cofactor>
</comment>
<feature type="domain" description="Nudix hydrolase" evidence="7">
    <location>
        <begin position="31"/>
        <end position="162"/>
    </location>
</feature>
<name>A0A938B281_UNCTE</name>
<dbReference type="PROSITE" id="PS51462">
    <property type="entry name" value="NUDIX"/>
    <property type="match status" value="1"/>
</dbReference>
<dbReference type="GO" id="GO:0046872">
    <property type="term" value="F:metal ion binding"/>
    <property type="evidence" value="ECO:0007669"/>
    <property type="project" value="UniProtKB-KW"/>
</dbReference>
<organism evidence="8 9">
    <name type="scientific">Tectimicrobiota bacterium</name>
    <dbReference type="NCBI Taxonomy" id="2528274"/>
    <lineage>
        <taxon>Bacteria</taxon>
        <taxon>Pseudomonadati</taxon>
        <taxon>Nitrospinota/Tectimicrobiota group</taxon>
        <taxon>Candidatus Tectimicrobiota</taxon>
    </lineage>
</organism>
<protein>
    <submittedName>
        <fullName evidence="8">NUDIX hydrolase YfcD</fullName>
    </submittedName>
</protein>
<dbReference type="PIRSF" id="PIRSF017340">
    <property type="entry name" value="Nudix_hydro"/>
    <property type="match status" value="1"/>
</dbReference>
<dbReference type="AlphaFoldDB" id="A0A938B281"/>
<dbReference type="InterPro" id="IPR024195">
    <property type="entry name" value="NUDIX_hydrolase_YfcD_pred"/>
</dbReference>
<dbReference type="Proteomes" id="UP000712673">
    <property type="component" value="Unassembled WGS sequence"/>
</dbReference>
<sequence length="172" mass="19486">MSPADEIVAIVDEHNNLIGSAPRHVMRAQRLPHRSTYILVFNTAGELYVQKRTMSKDVFPGYYDPAAGGVVLAGESYEESAQRELFEEMGIRGVPLTPHFTFYFTDTHTRVWGRVFSCVYDGPLVLQEEEVESGEFVPPAEILRRADAEPYTPDGLYVLQRYLRPRGDACTR</sequence>
<dbReference type="EMBL" id="VGLS01000224">
    <property type="protein sequence ID" value="MBM3223921.1"/>
    <property type="molecule type" value="Genomic_DNA"/>
</dbReference>
<accession>A0A938B281</accession>
<dbReference type="Pfam" id="PF00293">
    <property type="entry name" value="NUDIX"/>
    <property type="match status" value="1"/>
</dbReference>
<dbReference type="InterPro" id="IPR015797">
    <property type="entry name" value="NUDIX_hydrolase-like_dom_sf"/>
</dbReference>
<dbReference type="GO" id="GO:0016817">
    <property type="term" value="F:hydrolase activity, acting on acid anhydrides"/>
    <property type="evidence" value="ECO:0007669"/>
    <property type="project" value="InterPro"/>
</dbReference>
<keyword evidence="3 6" id="KW-0479">Metal-binding</keyword>
<evidence type="ECO:0000259" key="7">
    <source>
        <dbReference type="PROSITE" id="PS51462"/>
    </source>
</evidence>
<dbReference type="PANTHER" id="PTHR10885">
    <property type="entry name" value="ISOPENTENYL-DIPHOSPHATE DELTA-ISOMERASE"/>
    <property type="match status" value="1"/>
</dbReference>
<dbReference type="InterPro" id="IPR000086">
    <property type="entry name" value="NUDIX_hydrolase_dom"/>
</dbReference>
<reference evidence="8" key="1">
    <citation type="submission" date="2019-03" db="EMBL/GenBank/DDBJ databases">
        <title>Lake Tanganyika Metagenome-Assembled Genomes (MAGs).</title>
        <authorList>
            <person name="Tran P."/>
        </authorList>
    </citation>
    <scope>NUCLEOTIDE SEQUENCE</scope>
    <source>
        <strain evidence="8">K_DeepCast_65m_m2_066</strain>
    </source>
</reference>